<evidence type="ECO:0000313" key="6">
    <source>
        <dbReference type="EMBL" id="EKJ94834.1"/>
    </source>
</evidence>
<name>A0ABP2RR01_RHILU</name>
<dbReference type="Gene3D" id="1.10.357.10">
    <property type="entry name" value="Tetracycline Repressor, domain 2"/>
    <property type="match status" value="1"/>
</dbReference>
<dbReference type="PANTHER" id="PTHR47506:SF1">
    <property type="entry name" value="HTH-TYPE TRANSCRIPTIONAL REGULATOR YJDC"/>
    <property type="match status" value="1"/>
</dbReference>
<accession>A0ABP2RR01</accession>
<protein>
    <submittedName>
        <fullName evidence="6">TetR family transcriptional regulator</fullName>
    </submittedName>
</protein>
<dbReference type="InterPro" id="IPR036271">
    <property type="entry name" value="Tet_transcr_reg_TetR-rel_C_sf"/>
</dbReference>
<dbReference type="InterPro" id="IPR009057">
    <property type="entry name" value="Homeodomain-like_sf"/>
</dbReference>
<evidence type="ECO:0000259" key="5">
    <source>
        <dbReference type="PROSITE" id="PS50977"/>
    </source>
</evidence>
<keyword evidence="1" id="KW-0805">Transcription regulation</keyword>
<dbReference type="SUPFAM" id="SSF48498">
    <property type="entry name" value="Tetracyclin repressor-like, C-terminal domain"/>
    <property type="match status" value="1"/>
</dbReference>
<evidence type="ECO:0000256" key="4">
    <source>
        <dbReference type="PROSITE-ProRule" id="PRU00335"/>
    </source>
</evidence>
<dbReference type="EMBL" id="AMQQ01000023">
    <property type="protein sequence ID" value="EKJ94834.1"/>
    <property type="molecule type" value="Genomic_DNA"/>
</dbReference>
<dbReference type="PANTHER" id="PTHR47506">
    <property type="entry name" value="TRANSCRIPTIONAL REGULATORY PROTEIN"/>
    <property type="match status" value="1"/>
</dbReference>
<dbReference type="SUPFAM" id="SSF46689">
    <property type="entry name" value="Homeodomain-like"/>
    <property type="match status" value="1"/>
</dbReference>
<evidence type="ECO:0000256" key="3">
    <source>
        <dbReference type="ARBA" id="ARBA00023163"/>
    </source>
</evidence>
<comment type="caution">
    <text evidence="6">The sequence shown here is derived from an EMBL/GenBank/DDBJ whole genome shotgun (WGS) entry which is preliminary data.</text>
</comment>
<dbReference type="InterPro" id="IPR001647">
    <property type="entry name" value="HTH_TetR"/>
</dbReference>
<organism evidence="6 7">
    <name type="scientific">Bradyrhizobium lupini HPC(L)</name>
    <dbReference type="NCBI Taxonomy" id="1229491"/>
    <lineage>
        <taxon>Bacteria</taxon>
        <taxon>Pseudomonadati</taxon>
        <taxon>Pseudomonadota</taxon>
        <taxon>Alphaproteobacteria</taxon>
        <taxon>Hyphomicrobiales</taxon>
        <taxon>Nitrobacteraceae</taxon>
        <taxon>Bradyrhizobium</taxon>
    </lineage>
</organism>
<evidence type="ECO:0000256" key="2">
    <source>
        <dbReference type="ARBA" id="ARBA00023125"/>
    </source>
</evidence>
<keyword evidence="2 4" id="KW-0238">DNA-binding</keyword>
<evidence type="ECO:0000313" key="7">
    <source>
        <dbReference type="Proteomes" id="UP000017668"/>
    </source>
</evidence>
<dbReference type="RefSeq" id="WP_006699213.1">
    <property type="nucleotide sequence ID" value="NZ_AMQQ01000023.1"/>
</dbReference>
<keyword evidence="7" id="KW-1185">Reference proteome</keyword>
<dbReference type="Pfam" id="PF00440">
    <property type="entry name" value="TetR_N"/>
    <property type="match status" value="1"/>
</dbReference>
<dbReference type="PROSITE" id="PS50977">
    <property type="entry name" value="HTH_TETR_2"/>
    <property type="match status" value="1"/>
</dbReference>
<sequence length="188" mass="20359">MKVTREEIIVAARELFREKGYAGASMQDLADRIGLKKASLYMRFSNKEAIVPEVLDALLHETLTQAKAGPGGGPWQMTYENALRAIAGDLAERKRCVGLHLAYGVSEETPAAAEAVRNFFATLREQLVSILSSAMSPVRAETVASDALARIEGATLLVAVFGEKAAMERAIQACRRDAAAAVRKQRPD</sequence>
<keyword evidence="3" id="KW-0804">Transcription</keyword>
<dbReference type="Proteomes" id="UP000017668">
    <property type="component" value="Unassembled WGS sequence"/>
</dbReference>
<dbReference type="PRINTS" id="PR00455">
    <property type="entry name" value="HTHTETR"/>
</dbReference>
<gene>
    <name evidence="6" type="ORF">C241_16163</name>
</gene>
<reference evidence="6 7" key="1">
    <citation type="journal article" date="2013" name="Genome Announc.">
        <title>Genome Sequence of Rhizobium lupini HPC(L) Isolated from Saline Desert Soil, Kutch (Gujarat).</title>
        <authorList>
            <person name="Agarwal L."/>
            <person name="Purohit H.J."/>
        </authorList>
    </citation>
    <scope>NUCLEOTIDE SEQUENCE [LARGE SCALE GENOMIC DNA]</scope>
    <source>
        <strain evidence="7">HPC(L)</strain>
    </source>
</reference>
<feature type="domain" description="HTH tetR-type" evidence="5">
    <location>
        <begin position="2"/>
        <end position="62"/>
    </location>
</feature>
<evidence type="ECO:0000256" key="1">
    <source>
        <dbReference type="ARBA" id="ARBA00023015"/>
    </source>
</evidence>
<feature type="DNA-binding region" description="H-T-H motif" evidence="4">
    <location>
        <begin position="25"/>
        <end position="44"/>
    </location>
</feature>
<proteinExistence type="predicted"/>